<feature type="signal peptide" evidence="1">
    <location>
        <begin position="1"/>
        <end position="26"/>
    </location>
</feature>
<sequence length="394" mass="42617">MQISVRRLLTLAVCLVLVASIGTALAVRTVRDNRSGDRAGTFAFVTEQEVVVMRHDRVVVRVPRLSDSADPHEYKMVWTHNGRYLVFLSDATVRQEESEAIELVIVDAEEGTVRAVACGDCDAFTPVHEQGILVQVTRGSGSEFRVEHRVIRADGDASATAADPFSAQMPWGLLLVSSTEYVITNRQANGGEALQLTSLDGTVNQSLGQFDSNAYMPAAVSADSETGDPIFAIGFRSNPGSCGAFPIDLFRSDGIRTSTDMTQAAPNGVEKWEYGVEVEDLWTEPDGTLHATIATTDCRSPSADGTSTVTKSPSVAYRLDGQVWAREGFEPATTLRRLDRHSAAVLVQHDCSGDRGSDEGGVSYCNAGTLYLDRDGDRRALRDDVIAISAPTRR</sequence>
<protein>
    <recommendedName>
        <fullName evidence="4">PKD domain-containing protein</fullName>
    </recommendedName>
</protein>
<gene>
    <name evidence="2" type="ORF">Q3V37_17740</name>
</gene>
<dbReference type="KEGG" id="mprn:Q3V37_17740"/>
<name>A0AAJ6HNF9_9ACTN</name>
<evidence type="ECO:0008006" key="4">
    <source>
        <dbReference type="Google" id="ProtNLM"/>
    </source>
</evidence>
<evidence type="ECO:0000313" key="3">
    <source>
        <dbReference type="Proteomes" id="UP001235874"/>
    </source>
</evidence>
<dbReference type="RefSeq" id="WP_306270642.1">
    <property type="nucleotide sequence ID" value="NZ_CP130472.1"/>
</dbReference>
<evidence type="ECO:0000313" key="2">
    <source>
        <dbReference type="EMBL" id="WLS43262.1"/>
    </source>
</evidence>
<organism evidence="2 3">
    <name type="scientific">Micromonospora profundi</name>
    <dbReference type="NCBI Taxonomy" id="1420889"/>
    <lineage>
        <taxon>Bacteria</taxon>
        <taxon>Bacillati</taxon>
        <taxon>Actinomycetota</taxon>
        <taxon>Actinomycetes</taxon>
        <taxon>Micromonosporales</taxon>
        <taxon>Micromonosporaceae</taxon>
        <taxon>Micromonospora</taxon>
    </lineage>
</organism>
<keyword evidence="3" id="KW-1185">Reference proteome</keyword>
<evidence type="ECO:0000256" key="1">
    <source>
        <dbReference type="SAM" id="SignalP"/>
    </source>
</evidence>
<reference evidence="2 3" key="1">
    <citation type="submission" date="2023-07" db="EMBL/GenBank/DDBJ databases">
        <title>Micromonospora profundi TRM 95458 converts glycerol to a new osmotic compound.</title>
        <authorList>
            <person name="Lu D."/>
        </authorList>
    </citation>
    <scope>NUCLEOTIDE SEQUENCE [LARGE SCALE GENOMIC DNA]</scope>
    <source>
        <strain evidence="2 3">TRM95458</strain>
    </source>
</reference>
<keyword evidence="1" id="KW-0732">Signal</keyword>
<dbReference type="AlphaFoldDB" id="A0AAJ6HNF9"/>
<dbReference type="Proteomes" id="UP001235874">
    <property type="component" value="Chromosome"/>
</dbReference>
<accession>A0AAJ6HNF9</accession>
<proteinExistence type="predicted"/>
<feature type="chain" id="PRO_5042607743" description="PKD domain-containing protein" evidence="1">
    <location>
        <begin position="27"/>
        <end position="394"/>
    </location>
</feature>
<dbReference type="EMBL" id="CP130472">
    <property type="protein sequence ID" value="WLS43262.1"/>
    <property type="molecule type" value="Genomic_DNA"/>
</dbReference>